<dbReference type="GO" id="GO:0043937">
    <property type="term" value="P:regulation of sporulation"/>
    <property type="evidence" value="ECO:0007669"/>
    <property type="project" value="InterPro"/>
</dbReference>
<sequence length="76" mass="9044">MGRALRTIKQRIENLRNEMVLMFIQNGARMNDPQVLRLSQLLDDQLNRYERCVRFRTPGQAMKTSGFARLDYRRDA</sequence>
<protein>
    <submittedName>
        <fullName evidence="1">Spo0E like sporulation regulatory protein</fullName>
    </submittedName>
</protein>
<dbReference type="InterPro" id="IPR037208">
    <property type="entry name" value="Spo0E-like_sf"/>
</dbReference>
<accession>A0A3D9I5W0</accession>
<keyword evidence="2" id="KW-1185">Reference proteome</keyword>
<dbReference type="Gene3D" id="4.10.280.10">
    <property type="entry name" value="Helix-loop-helix DNA-binding domain"/>
    <property type="match status" value="1"/>
</dbReference>
<evidence type="ECO:0000313" key="1">
    <source>
        <dbReference type="EMBL" id="RED57163.1"/>
    </source>
</evidence>
<comment type="caution">
    <text evidence="1">The sequence shown here is derived from an EMBL/GenBank/DDBJ whole genome shotgun (WGS) entry which is preliminary data.</text>
</comment>
<dbReference type="GO" id="GO:0046983">
    <property type="term" value="F:protein dimerization activity"/>
    <property type="evidence" value="ECO:0007669"/>
    <property type="project" value="InterPro"/>
</dbReference>
<dbReference type="AlphaFoldDB" id="A0A3D9I5W0"/>
<gene>
    <name evidence="1" type="ORF">DFP95_11177</name>
</gene>
<reference evidence="1 2" key="1">
    <citation type="submission" date="2018-07" db="EMBL/GenBank/DDBJ databases">
        <title>Genomic Encyclopedia of Type Strains, Phase III (KMG-III): the genomes of soil and plant-associated and newly described type strains.</title>
        <authorList>
            <person name="Whitman W."/>
        </authorList>
    </citation>
    <scope>NUCLEOTIDE SEQUENCE [LARGE SCALE GENOMIC DNA]</scope>
    <source>
        <strain evidence="1 2">CECT 8236</strain>
    </source>
</reference>
<dbReference type="InterPro" id="IPR036638">
    <property type="entry name" value="HLH_DNA-bd_sf"/>
</dbReference>
<dbReference type="RefSeq" id="WP_181907500.1">
    <property type="nucleotide sequence ID" value="NZ_QRDY01000011.1"/>
</dbReference>
<dbReference type="SUPFAM" id="SSF140500">
    <property type="entry name" value="BAS1536-like"/>
    <property type="match status" value="1"/>
</dbReference>
<dbReference type="EMBL" id="QRDY01000011">
    <property type="protein sequence ID" value="RED57163.1"/>
    <property type="molecule type" value="Genomic_DNA"/>
</dbReference>
<dbReference type="InterPro" id="IPR018540">
    <property type="entry name" value="Spo0E-like"/>
</dbReference>
<proteinExistence type="predicted"/>
<dbReference type="Pfam" id="PF09388">
    <property type="entry name" value="SpoOE-like"/>
    <property type="match status" value="1"/>
</dbReference>
<dbReference type="Proteomes" id="UP000256869">
    <property type="component" value="Unassembled WGS sequence"/>
</dbReference>
<name>A0A3D9I5W0_9BACL</name>
<evidence type="ECO:0000313" key="2">
    <source>
        <dbReference type="Proteomes" id="UP000256869"/>
    </source>
</evidence>
<organism evidence="1 2">
    <name type="scientific">Cohnella lupini</name>
    <dbReference type="NCBI Taxonomy" id="1294267"/>
    <lineage>
        <taxon>Bacteria</taxon>
        <taxon>Bacillati</taxon>
        <taxon>Bacillota</taxon>
        <taxon>Bacilli</taxon>
        <taxon>Bacillales</taxon>
        <taxon>Paenibacillaceae</taxon>
        <taxon>Cohnella</taxon>
    </lineage>
</organism>